<keyword evidence="4 8" id="KW-0812">Transmembrane</keyword>
<organism evidence="9 10">
    <name type="scientific">Microbacterium schleiferi</name>
    <dbReference type="NCBI Taxonomy" id="69362"/>
    <lineage>
        <taxon>Bacteria</taxon>
        <taxon>Bacillati</taxon>
        <taxon>Actinomycetota</taxon>
        <taxon>Actinomycetes</taxon>
        <taxon>Micrococcales</taxon>
        <taxon>Microbacteriaceae</taxon>
        <taxon>Microbacterium</taxon>
    </lineage>
</organism>
<comment type="similarity">
    <text evidence="2">Belongs to the UPF0718 family.</text>
</comment>
<reference evidence="9 10" key="1">
    <citation type="submission" date="2020-11" db="EMBL/GenBank/DDBJ databases">
        <title>Amino acid is mineralized and recycled by bacteria in oceanic microbiome.</title>
        <authorList>
            <person name="Zheng L.Y."/>
        </authorList>
    </citation>
    <scope>NUCLEOTIDE SEQUENCE [LARGE SCALE GENOMIC DNA]</scope>
    <source>
        <strain evidence="9 10">A32-1</strain>
    </source>
</reference>
<name>A0A7S8MWG4_9MICO</name>
<dbReference type="PANTHER" id="PTHR34184">
    <property type="entry name" value="UPF0718 PROTEIN YCGR"/>
    <property type="match status" value="1"/>
</dbReference>
<gene>
    <name evidence="9" type="ORF">IT882_15285</name>
</gene>
<evidence type="ECO:0000256" key="3">
    <source>
        <dbReference type="ARBA" id="ARBA00022475"/>
    </source>
</evidence>
<evidence type="ECO:0000256" key="6">
    <source>
        <dbReference type="ARBA" id="ARBA00023136"/>
    </source>
</evidence>
<evidence type="ECO:0000256" key="8">
    <source>
        <dbReference type="SAM" id="Phobius"/>
    </source>
</evidence>
<evidence type="ECO:0000313" key="9">
    <source>
        <dbReference type="EMBL" id="QPE04474.1"/>
    </source>
</evidence>
<keyword evidence="6 8" id="KW-0472">Membrane</keyword>
<feature type="transmembrane region" description="Helical" evidence="8">
    <location>
        <begin position="49"/>
        <end position="74"/>
    </location>
</feature>
<evidence type="ECO:0000256" key="5">
    <source>
        <dbReference type="ARBA" id="ARBA00022989"/>
    </source>
</evidence>
<evidence type="ECO:0000256" key="7">
    <source>
        <dbReference type="SAM" id="MobiDB-lite"/>
    </source>
</evidence>
<feature type="transmembrane region" description="Helical" evidence="8">
    <location>
        <begin position="193"/>
        <end position="212"/>
    </location>
</feature>
<feature type="transmembrane region" description="Helical" evidence="8">
    <location>
        <begin position="308"/>
        <end position="328"/>
    </location>
</feature>
<feature type="compositionally biased region" description="Polar residues" evidence="7">
    <location>
        <begin position="1"/>
        <end position="11"/>
    </location>
</feature>
<keyword evidence="3" id="KW-1003">Cell membrane</keyword>
<dbReference type="AlphaFoldDB" id="A0A7S8MWG4"/>
<dbReference type="Proteomes" id="UP000594480">
    <property type="component" value="Chromosome"/>
</dbReference>
<evidence type="ECO:0000313" key="10">
    <source>
        <dbReference type="Proteomes" id="UP000594480"/>
    </source>
</evidence>
<dbReference type="GO" id="GO:0005886">
    <property type="term" value="C:plasma membrane"/>
    <property type="evidence" value="ECO:0007669"/>
    <property type="project" value="UniProtKB-SubCell"/>
</dbReference>
<feature type="transmembrane region" description="Helical" evidence="8">
    <location>
        <begin position="348"/>
        <end position="370"/>
    </location>
</feature>
<dbReference type="KEGG" id="msf:IT882_15285"/>
<keyword evidence="10" id="KW-1185">Reference proteome</keyword>
<evidence type="ECO:0000256" key="4">
    <source>
        <dbReference type="ARBA" id="ARBA00022692"/>
    </source>
</evidence>
<protein>
    <submittedName>
        <fullName evidence="9">Permease</fullName>
    </submittedName>
</protein>
<comment type="subcellular location">
    <subcellularLocation>
        <location evidence="1">Cell membrane</location>
        <topology evidence="1">Multi-pass membrane protein</topology>
    </subcellularLocation>
</comment>
<sequence length="371" mass="39126">MPNTSSTSSDSAPRARHAFARRPATGTVRADAPPTVRLRAGGSSPRTRAAVGVGIGILFIALLVAIDALAPSLFASPLSTRAQDGLTLSISVLIESLPFVVLGVLLSIVVQVWIPPGVLERWMPRTPWLRRGVLSLLGMFIPVCECGNVPFARGLLMRGFTVPETLTFLIAAPIVNPIVIITTHQAFGFSDGILVARLVGGFLIANLLGWLYSRHPSPDALLTDRFRDTCELVTHEPGGKGRRSLAQLVVELRAVMPALIIGSAIAGAVQVLVPRDLLLAIGSNPALSIVAMIALAMVVSICSNVDSFFALSFASTFTPGSIVAFLLVGPLVDVKMLALLRTTFTTRTLVGIVVVVVLSAFAMGTVVNLLA</sequence>
<evidence type="ECO:0000256" key="1">
    <source>
        <dbReference type="ARBA" id="ARBA00004651"/>
    </source>
</evidence>
<dbReference type="PANTHER" id="PTHR34184:SF4">
    <property type="entry name" value="UPF0718 PROTEIN YCGR"/>
    <property type="match status" value="1"/>
</dbReference>
<keyword evidence="5 8" id="KW-1133">Transmembrane helix</keyword>
<proteinExistence type="inferred from homology"/>
<feature type="transmembrane region" description="Helical" evidence="8">
    <location>
        <begin position="86"/>
        <end position="114"/>
    </location>
</feature>
<dbReference type="EMBL" id="CP064760">
    <property type="protein sequence ID" value="QPE04474.1"/>
    <property type="molecule type" value="Genomic_DNA"/>
</dbReference>
<evidence type="ECO:0000256" key="2">
    <source>
        <dbReference type="ARBA" id="ARBA00006386"/>
    </source>
</evidence>
<feature type="transmembrane region" description="Helical" evidence="8">
    <location>
        <begin position="252"/>
        <end position="273"/>
    </location>
</feature>
<dbReference type="InterPro" id="IPR052923">
    <property type="entry name" value="UPF0718"/>
</dbReference>
<feature type="transmembrane region" description="Helical" evidence="8">
    <location>
        <begin position="279"/>
        <end position="301"/>
    </location>
</feature>
<dbReference type="InterPro" id="IPR005524">
    <property type="entry name" value="DUF318"/>
</dbReference>
<feature type="transmembrane region" description="Helical" evidence="8">
    <location>
        <begin position="168"/>
        <end position="187"/>
    </location>
</feature>
<feature type="region of interest" description="Disordered" evidence="7">
    <location>
        <begin position="1"/>
        <end position="32"/>
    </location>
</feature>
<accession>A0A7S8MWG4</accession>
<dbReference type="Pfam" id="PF03773">
    <property type="entry name" value="ArsP_1"/>
    <property type="match status" value="1"/>
</dbReference>